<evidence type="ECO:0000313" key="5">
    <source>
        <dbReference type="Proteomes" id="UP000737171"/>
    </source>
</evidence>
<dbReference type="CDD" id="cd01949">
    <property type="entry name" value="GGDEF"/>
    <property type="match status" value="1"/>
</dbReference>
<accession>A0ABX2EDG6</accession>
<dbReference type="PANTHER" id="PTHR45138:SF9">
    <property type="entry name" value="DIGUANYLATE CYCLASE DGCM-RELATED"/>
    <property type="match status" value="1"/>
</dbReference>
<organism evidence="4 5">
    <name type="scientific">Pseudaquabacterium terrae</name>
    <dbReference type="NCBI Taxonomy" id="2732868"/>
    <lineage>
        <taxon>Bacteria</taxon>
        <taxon>Pseudomonadati</taxon>
        <taxon>Pseudomonadota</taxon>
        <taxon>Betaproteobacteria</taxon>
        <taxon>Burkholderiales</taxon>
        <taxon>Sphaerotilaceae</taxon>
        <taxon>Pseudaquabacterium</taxon>
    </lineage>
</organism>
<protein>
    <recommendedName>
        <fullName evidence="1">diguanylate cyclase</fullName>
        <ecNumber evidence="1">2.7.7.65</ecNumber>
    </recommendedName>
</protein>
<dbReference type="InterPro" id="IPR050469">
    <property type="entry name" value="Diguanylate_Cyclase"/>
</dbReference>
<feature type="domain" description="GGDEF" evidence="3">
    <location>
        <begin position="194"/>
        <end position="323"/>
    </location>
</feature>
<dbReference type="RefSeq" id="WP_173121853.1">
    <property type="nucleotide sequence ID" value="NZ_JABRWJ010000002.1"/>
</dbReference>
<dbReference type="InterPro" id="IPR043128">
    <property type="entry name" value="Rev_trsase/Diguanyl_cyclase"/>
</dbReference>
<evidence type="ECO:0000256" key="2">
    <source>
        <dbReference type="ARBA" id="ARBA00034247"/>
    </source>
</evidence>
<dbReference type="InterPro" id="IPR000160">
    <property type="entry name" value="GGDEF_dom"/>
</dbReference>
<dbReference type="InterPro" id="IPR029787">
    <property type="entry name" value="Nucleotide_cyclase"/>
</dbReference>
<dbReference type="NCBIfam" id="TIGR00254">
    <property type="entry name" value="GGDEF"/>
    <property type="match status" value="1"/>
</dbReference>
<keyword evidence="5" id="KW-1185">Reference proteome</keyword>
<evidence type="ECO:0000313" key="4">
    <source>
        <dbReference type="EMBL" id="NRF66747.1"/>
    </source>
</evidence>
<sequence>MSKVVDHLAELTGFRDRDVLDTTLAGALRDLLEPQRVAIHRCVGEESSRRWLTRARLAADEAAATADPLWVEFDSLPRLAEFPARVAAIDTHEPVNVPGTPHVTIFPLFTDRDVAGVVELESVAPLDVDQLRLVVSILRIYRNFQSLLDYSERDTLTGLLNRKTFDEAFYKLSSQPAEDNTAPAGERRVRASTQAHFIGVLDIDHFKSVNDRYGHLIGDEVLLLLSRLMRSCFRYHDRLYRFGGEEFVVMMRCASDADAGRAFERLRASVASYQFPQVGNITVSVGYTVLKPGDTPSSAFERADKAVYWAKTHGRNQVCSHADLIARGELADDSKVGDVELF</sequence>
<name>A0ABX2EDG6_9BURK</name>
<gene>
    <name evidence="4" type="ORF">HLB44_07115</name>
</gene>
<dbReference type="SMART" id="SM00267">
    <property type="entry name" value="GGDEF"/>
    <property type="match status" value="1"/>
</dbReference>
<dbReference type="Proteomes" id="UP000737171">
    <property type="component" value="Unassembled WGS sequence"/>
</dbReference>
<dbReference type="PANTHER" id="PTHR45138">
    <property type="entry name" value="REGULATORY COMPONENTS OF SENSORY TRANSDUCTION SYSTEM"/>
    <property type="match status" value="1"/>
</dbReference>
<comment type="caution">
    <text evidence="4">The sequence shown here is derived from an EMBL/GenBank/DDBJ whole genome shotgun (WGS) entry which is preliminary data.</text>
</comment>
<evidence type="ECO:0000256" key="1">
    <source>
        <dbReference type="ARBA" id="ARBA00012528"/>
    </source>
</evidence>
<reference evidence="4 5" key="1">
    <citation type="submission" date="2020-05" db="EMBL/GenBank/DDBJ databases">
        <title>Aquincola sp. isolate from soil.</title>
        <authorList>
            <person name="Han J."/>
            <person name="Kim D.-U."/>
        </authorList>
    </citation>
    <scope>NUCLEOTIDE SEQUENCE [LARGE SCALE GENOMIC DNA]</scope>
    <source>
        <strain evidence="4 5">S2</strain>
    </source>
</reference>
<dbReference type="SUPFAM" id="SSF55073">
    <property type="entry name" value="Nucleotide cyclase"/>
    <property type="match status" value="1"/>
</dbReference>
<comment type="catalytic activity">
    <reaction evidence="2">
        <text>2 GTP = 3',3'-c-di-GMP + 2 diphosphate</text>
        <dbReference type="Rhea" id="RHEA:24898"/>
        <dbReference type="ChEBI" id="CHEBI:33019"/>
        <dbReference type="ChEBI" id="CHEBI:37565"/>
        <dbReference type="ChEBI" id="CHEBI:58805"/>
        <dbReference type="EC" id="2.7.7.65"/>
    </reaction>
</comment>
<dbReference type="EC" id="2.7.7.65" evidence="1"/>
<dbReference type="PROSITE" id="PS50887">
    <property type="entry name" value="GGDEF"/>
    <property type="match status" value="1"/>
</dbReference>
<evidence type="ECO:0000259" key="3">
    <source>
        <dbReference type="PROSITE" id="PS50887"/>
    </source>
</evidence>
<dbReference type="EMBL" id="JABRWJ010000002">
    <property type="protein sequence ID" value="NRF66747.1"/>
    <property type="molecule type" value="Genomic_DNA"/>
</dbReference>
<proteinExistence type="predicted"/>
<dbReference type="Gene3D" id="3.30.70.270">
    <property type="match status" value="1"/>
</dbReference>
<dbReference type="Pfam" id="PF00990">
    <property type="entry name" value="GGDEF"/>
    <property type="match status" value="1"/>
</dbReference>